<evidence type="ECO:0000256" key="5">
    <source>
        <dbReference type="ARBA" id="ARBA00093792"/>
    </source>
</evidence>
<sequence length="170" mass="18785">MKRFAKAFVVSGITLGAILGLNVTEHNGVSNEAKAQTAHSYWYKYNGYTASGGDFVLSNSFYQGLKAGNVTFNGIKVNQKYESKTATKKIYDQTFQQINGNKANNVQFKIASRTVTLDQVKQKYGKNYNYQPSLSKNKTSKTDGLYGYQVGKGNIVFHVKDGYVTSATLS</sequence>
<evidence type="ECO:0000256" key="2">
    <source>
        <dbReference type="ARBA" id="ARBA00022525"/>
    </source>
</evidence>
<dbReference type="KEGG" id="sep:SE_0258"/>
<evidence type="ECO:0000256" key="1">
    <source>
        <dbReference type="ARBA" id="ARBA00004613"/>
    </source>
</evidence>
<dbReference type="EMBL" id="AE015929">
    <property type="protein sequence ID" value="AAO03855.1"/>
    <property type="molecule type" value="Genomic_DNA"/>
</dbReference>
<keyword evidence="2" id="KW-0964">Secreted</keyword>
<protein>
    <recommendedName>
        <fullName evidence="5">Immunodominant staphylococcal antigen B</fullName>
    </recommendedName>
</protein>
<evidence type="ECO:0000313" key="7">
    <source>
        <dbReference type="Proteomes" id="UP000001411"/>
    </source>
</evidence>
<evidence type="ECO:0000256" key="3">
    <source>
        <dbReference type="ARBA" id="ARBA00022729"/>
    </source>
</evidence>
<dbReference type="HOGENOM" id="CLU_119552_1_0_9"/>
<dbReference type="GeneID" id="50017652"/>
<evidence type="ECO:0000256" key="4">
    <source>
        <dbReference type="ARBA" id="ARBA00093777"/>
    </source>
</evidence>
<dbReference type="PATRIC" id="fig|176280.10.peg.236"/>
<proteinExistence type="inferred from homology"/>
<reference evidence="6 7" key="1">
    <citation type="journal article" date="2003" name="Mol. Microbiol.">
        <title>Genome-based analysis of virulence genes in a non-biofilm-forming Staphylococcus epidermidis strain (ATCC 12228).</title>
        <authorList>
            <person name="Zhang Y.Q."/>
            <person name="Ren S.X."/>
            <person name="Li H.L."/>
            <person name="Wang Y.X."/>
            <person name="Fu G."/>
            <person name="Yang J."/>
            <person name="Qin Z.Q."/>
            <person name="Miao Y.G."/>
            <person name="Wang W.Y."/>
            <person name="Chen R.S."/>
            <person name="Shen Y."/>
            <person name="Chen Z."/>
            <person name="Yuan Z.H."/>
            <person name="Zhao G.P."/>
            <person name="Qu D."/>
            <person name="Danchin A."/>
            <person name="Wen Y.M."/>
        </authorList>
    </citation>
    <scope>NUCLEOTIDE SEQUENCE [LARGE SCALE GENOMIC DNA]</scope>
    <source>
        <strain evidence="7">ATCC 12228 / FDA PCI 1200</strain>
    </source>
</reference>
<dbReference type="NCBIfam" id="NF047686">
    <property type="entry name" value="IsaB_fam"/>
    <property type="match status" value="1"/>
</dbReference>
<keyword evidence="3" id="KW-0732">Signal</keyword>
<dbReference type="eggNOG" id="ENOG503058J">
    <property type="taxonomic scope" value="Bacteria"/>
</dbReference>
<dbReference type="AlphaFoldDB" id="A0A0H2VEG5"/>
<gene>
    <name evidence="6" type="ordered locus">SE_0258</name>
</gene>
<dbReference type="InterPro" id="IPR058086">
    <property type="entry name" value="IsaB"/>
</dbReference>
<dbReference type="Proteomes" id="UP000001411">
    <property type="component" value="Chromosome"/>
</dbReference>
<comment type="similarity">
    <text evidence="4">Belongs to the IsaB family.</text>
</comment>
<comment type="subcellular location">
    <subcellularLocation>
        <location evidence="1">Secreted</location>
    </subcellularLocation>
</comment>
<dbReference type="RefSeq" id="WP_001829442.1">
    <property type="nucleotide sequence ID" value="NC_004461.1"/>
</dbReference>
<evidence type="ECO:0000313" key="6">
    <source>
        <dbReference type="EMBL" id="AAO03855.1"/>
    </source>
</evidence>
<dbReference type="OrthoDB" id="2418508at2"/>
<organism evidence="6 7">
    <name type="scientific">Staphylococcus epidermidis (strain ATCC 12228 / FDA PCI 1200)</name>
    <dbReference type="NCBI Taxonomy" id="176280"/>
    <lineage>
        <taxon>Bacteria</taxon>
        <taxon>Bacillati</taxon>
        <taxon>Bacillota</taxon>
        <taxon>Bacilli</taxon>
        <taxon>Bacillales</taxon>
        <taxon>Staphylococcaceae</taxon>
        <taxon>Staphylococcus</taxon>
    </lineage>
</organism>
<accession>A0A0H2VEG5</accession>
<name>A0A0H2VEG5_STAES</name>